<reference evidence="2 3" key="1">
    <citation type="submission" date="2017-06" db="EMBL/GenBank/DDBJ databases">
        <title>Genome sequencing of cyanobaciteial culture collection at National Institute for Environmental Studies (NIES).</title>
        <authorList>
            <person name="Hirose Y."/>
            <person name="Shimura Y."/>
            <person name="Fujisawa T."/>
            <person name="Nakamura Y."/>
            <person name="Kawachi M."/>
        </authorList>
    </citation>
    <scope>NUCLEOTIDE SEQUENCE [LARGE SCALE GENOMIC DNA]</scope>
    <source>
        <strain evidence="2 3">NIES-37</strain>
        <plasmid evidence="3">Plasmid3 dna</plasmid>
    </source>
</reference>
<dbReference type="InterPro" id="IPR003615">
    <property type="entry name" value="HNH_nuc"/>
</dbReference>
<dbReference type="Gene3D" id="2.160.20.80">
    <property type="entry name" value="E3 ubiquitin-protein ligase SopA"/>
    <property type="match status" value="1"/>
</dbReference>
<proteinExistence type="predicted"/>
<evidence type="ECO:0000313" key="3">
    <source>
        <dbReference type="Proteomes" id="UP000218785"/>
    </source>
</evidence>
<protein>
    <submittedName>
        <fullName evidence="2">TPR repeat-containing protein</fullName>
    </submittedName>
</protein>
<dbReference type="Proteomes" id="UP000218785">
    <property type="component" value="Plasmid plasmid3"/>
</dbReference>
<dbReference type="InterPro" id="IPR001646">
    <property type="entry name" value="5peptide_repeat"/>
</dbReference>
<dbReference type="Pfam" id="PF13599">
    <property type="entry name" value="Pentapeptide_4"/>
    <property type="match status" value="1"/>
</dbReference>
<dbReference type="AlphaFoldDB" id="A0A1Z4NC46"/>
<accession>A0A1Z4NC46</accession>
<dbReference type="KEGG" id="ttq:NIES37_72780"/>
<geneLocation type="plasmid" evidence="3">
    <name>Plasmid3 dna</name>
</geneLocation>
<dbReference type="PANTHER" id="PTHR14136">
    <property type="entry name" value="BTB_POZ DOMAIN-CONTAINING PROTEIN KCTD9"/>
    <property type="match status" value="1"/>
</dbReference>
<dbReference type="InterPro" id="IPR051082">
    <property type="entry name" value="Pentapeptide-BTB/POZ_domain"/>
</dbReference>
<feature type="domain" description="HNH nuclease" evidence="1">
    <location>
        <begin position="203"/>
        <end position="251"/>
    </location>
</feature>
<gene>
    <name evidence="2" type="ORF">NIES37_72780</name>
</gene>
<dbReference type="EMBL" id="AP018251">
    <property type="protein sequence ID" value="BAZ03265.1"/>
    <property type="molecule type" value="Genomic_DNA"/>
</dbReference>
<dbReference type="SUPFAM" id="SSF141571">
    <property type="entry name" value="Pentapeptide repeat-like"/>
    <property type="match status" value="1"/>
</dbReference>
<organism evidence="2 3">
    <name type="scientific">Tolypothrix tenuis PCC 7101</name>
    <dbReference type="NCBI Taxonomy" id="231146"/>
    <lineage>
        <taxon>Bacteria</taxon>
        <taxon>Bacillati</taxon>
        <taxon>Cyanobacteriota</taxon>
        <taxon>Cyanophyceae</taxon>
        <taxon>Nostocales</taxon>
        <taxon>Tolypothrichaceae</taxon>
        <taxon>Tolypothrix</taxon>
    </lineage>
</organism>
<evidence type="ECO:0000259" key="1">
    <source>
        <dbReference type="Pfam" id="PF13391"/>
    </source>
</evidence>
<dbReference type="RefSeq" id="WP_199347456.1">
    <property type="nucleotide sequence ID" value="NZ_CAWNJS010000004.1"/>
</dbReference>
<sequence length="309" mass="35530">MIDRDSQDFDFRGENLQGRDFQGENFQPFYVNYRDTRILAQFQGANLIEVNFQEANLYSAQFQGADLRNANLQSAILRGAGFQGADLRDANLQNADLHEASFKGAKLHGANLIGCQDYSIANWTNAEYDSKTQFPDGFNPYKYGLIKTRRRGESVTRKSKEQVTDELHTKINTALSEIKKSIQKRQGQEKFRNALITYYEGRCAISGCEVTGVLEAAHVEPYSLSKNNNPNNGILLRADLHTLFDLNLIVIHPYSKKLEIKPALLLNEDYKKFHGITLPSYQDNIWSPDDYYLKWRQDNYEKYIGQFLR</sequence>
<evidence type="ECO:0000313" key="2">
    <source>
        <dbReference type="EMBL" id="BAZ03265.1"/>
    </source>
</evidence>
<keyword evidence="2" id="KW-0614">Plasmid</keyword>
<dbReference type="Pfam" id="PF13391">
    <property type="entry name" value="HNH_2"/>
    <property type="match status" value="1"/>
</dbReference>
<name>A0A1Z4NC46_9CYAN</name>
<dbReference type="PANTHER" id="PTHR14136:SF17">
    <property type="entry name" value="BTB_POZ DOMAIN-CONTAINING PROTEIN KCTD9"/>
    <property type="match status" value="1"/>
</dbReference>
<keyword evidence="3" id="KW-1185">Reference proteome</keyword>